<protein>
    <submittedName>
        <fullName evidence="2">DUF732 domain-containing protein</fullName>
    </submittedName>
</protein>
<feature type="region of interest" description="Disordered" evidence="1">
    <location>
        <begin position="49"/>
        <end position="75"/>
    </location>
</feature>
<evidence type="ECO:0000256" key="1">
    <source>
        <dbReference type="SAM" id="MobiDB-lite"/>
    </source>
</evidence>
<reference evidence="2" key="1">
    <citation type="submission" date="2020-07" db="EMBL/GenBank/DDBJ databases">
        <authorList>
            <person name="Pettersson B.M.F."/>
            <person name="Behra P.R.K."/>
            <person name="Ramesh M."/>
            <person name="Das S."/>
            <person name="Dasgupta S."/>
            <person name="Kirsebom L.A."/>
        </authorList>
    </citation>
    <scope>NUCLEOTIDE SEQUENCE</scope>
    <source>
        <strain evidence="2">DSM 44615</strain>
    </source>
</reference>
<organism evidence="2 3">
    <name type="scientific">[Mycobacterium] manitobense</name>
    <dbReference type="NCBI Taxonomy" id="190147"/>
    <lineage>
        <taxon>Bacteria</taxon>
        <taxon>Bacillati</taxon>
        <taxon>Actinomycetota</taxon>
        <taxon>Actinomycetes</taxon>
        <taxon>Mycobacteriales</taxon>
        <taxon>Mycobacteriaceae</taxon>
        <taxon>Mycolicibacterium</taxon>
    </lineage>
</organism>
<proteinExistence type="predicted"/>
<keyword evidence="3" id="KW-1185">Reference proteome</keyword>
<name>A0A9X2YAB8_9MYCO</name>
<dbReference type="EMBL" id="JACKSJ010000099">
    <property type="protein sequence ID" value="MCV7170857.1"/>
    <property type="molecule type" value="Genomic_DNA"/>
</dbReference>
<dbReference type="AlphaFoldDB" id="A0A9X2YAB8"/>
<sequence>MGSRYRGGVQRRSERTARRALPMLLVLSAVLLVSACGLTDDLRATVGLPTSETTPAGADAQSARSAPDLTGPHADAEQGQMTVTAQQHEYLDALADAGVTPSSDLLALSIGSYVCQARAAQQTDQAVWDFVVPLVRSDVRTAGSDTAHTARADLDTVTADYIRIATERLC</sequence>
<evidence type="ECO:0000313" key="2">
    <source>
        <dbReference type="EMBL" id="MCV7170857.1"/>
    </source>
</evidence>
<reference evidence="2" key="2">
    <citation type="journal article" date="2022" name="BMC Genomics">
        <title>Comparative genome analysis of mycobacteria focusing on tRNA and non-coding RNA.</title>
        <authorList>
            <person name="Behra P.R.K."/>
            <person name="Pettersson B.M.F."/>
            <person name="Ramesh M."/>
            <person name="Das S."/>
            <person name="Dasgupta S."/>
            <person name="Kirsebom L.A."/>
        </authorList>
    </citation>
    <scope>NUCLEOTIDE SEQUENCE</scope>
    <source>
        <strain evidence="2">DSM 44615</strain>
    </source>
</reference>
<gene>
    <name evidence="2" type="ORF">H7I41_13140</name>
</gene>
<comment type="caution">
    <text evidence="2">The sequence shown here is derived from an EMBL/GenBank/DDBJ whole genome shotgun (WGS) entry which is preliminary data.</text>
</comment>
<accession>A0A9X2YAB8</accession>
<evidence type="ECO:0000313" key="3">
    <source>
        <dbReference type="Proteomes" id="UP001140293"/>
    </source>
</evidence>
<dbReference type="Proteomes" id="UP001140293">
    <property type="component" value="Unassembled WGS sequence"/>
</dbReference>